<dbReference type="SUPFAM" id="SSF52266">
    <property type="entry name" value="SGNH hydrolase"/>
    <property type="match status" value="1"/>
</dbReference>
<keyword evidence="5" id="KW-1185">Reference proteome</keyword>
<dbReference type="InterPro" id="IPR001087">
    <property type="entry name" value="GDSL"/>
</dbReference>
<dbReference type="InterPro" id="IPR036514">
    <property type="entry name" value="SGNH_hydro_sf"/>
</dbReference>
<gene>
    <name evidence="4" type="ORF">DFQ27_005752</name>
</gene>
<feature type="compositionally biased region" description="Pro residues" evidence="2">
    <location>
        <begin position="377"/>
        <end position="388"/>
    </location>
</feature>
<evidence type="ECO:0008006" key="6">
    <source>
        <dbReference type="Google" id="ProtNLM"/>
    </source>
</evidence>
<dbReference type="EMBL" id="JAAAJB010000412">
    <property type="protein sequence ID" value="KAG0256396.1"/>
    <property type="molecule type" value="Genomic_DNA"/>
</dbReference>
<sequence>MLLSLPSLLVISAAFALQVASNPVAEYHSDHSCRAARVKTVVVFGDSYSDTRNLANAAKVKLYDFAYASATTDSVLAQGYSGAKEDLPVPGFLQQIEQFYASLALSPKALASTVFIVNFQGNDFFYSKTATPADVVTRLDRGIHRLIGLGARNILIVGNCNYGLVPFLASDPAAVESFSKKAKQEQQLIHDLKRKLHQEFGVPPRRYPFRQCDAFKLDTEDGGCHHKPESRVRVALFDQLAFFEYLHQPENLKRLGIKDVKGQCETDDFSSVCSNPGDYFYWDSVHVSAKGPVNLTSCTTPKAVIVQPTAGFSTATTVKRYTGKRVRKLYPSIPMDAVQVPVSGIFSQVAASSSSSAVAAAAAQAQSAASVVSPKGPILPPPTAASGR</sequence>
<dbReference type="Proteomes" id="UP000807716">
    <property type="component" value="Unassembled WGS sequence"/>
</dbReference>
<comment type="caution">
    <text evidence="4">The sequence shown here is derived from an EMBL/GenBank/DDBJ whole genome shotgun (WGS) entry which is preliminary data.</text>
</comment>
<evidence type="ECO:0000313" key="4">
    <source>
        <dbReference type="EMBL" id="KAG0256396.1"/>
    </source>
</evidence>
<feature type="region of interest" description="Disordered" evidence="2">
    <location>
        <begin position="367"/>
        <end position="388"/>
    </location>
</feature>
<evidence type="ECO:0000256" key="2">
    <source>
        <dbReference type="SAM" id="MobiDB-lite"/>
    </source>
</evidence>
<organism evidence="4 5">
    <name type="scientific">Actinomortierella ambigua</name>
    <dbReference type="NCBI Taxonomy" id="1343610"/>
    <lineage>
        <taxon>Eukaryota</taxon>
        <taxon>Fungi</taxon>
        <taxon>Fungi incertae sedis</taxon>
        <taxon>Mucoromycota</taxon>
        <taxon>Mortierellomycotina</taxon>
        <taxon>Mortierellomycetes</taxon>
        <taxon>Mortierellales</taxon>
        <taxon>Mortierellaceae</taxon>
        <taxon>Actinomortierella</taxon>
    </lineage>
</organism>
<evidence type="ECO:0000256" key="1">
    <source>
        <dbReference type="ARBA" id="ARBA00008668"/>
    </source>
</evidence>
<dbReference type="PANTHER" id="PTHR22835:SF659">
    <property type="entry name" value="GDSL LIPASE_ACYLHYDROLASE, PUTATIVE (AFU_ORTHOLOGUE AFUA_2G00510)-RELATED"/>
    <property type="match status" value="1"/>
</dbReference>
<evidence type="ECO:0000313" key="5">
    <source>
        <dbReference type="Proteomes" id="UP000807716"/>
    </source>
</evidence>
<feature type="signal peptide" evidence="3">
    <location>
        <begin position="1"/>
        <end position="21"/>
    </location>
</feature>
<protein>
    <recommendedName>
        <fullName evidence="6">SGNH hydrolase-type esterase domain-containing protein</fullName>
    </recommendedName>
</protein>
<evidence type="ECO:0000256" key="3">
    <source>
        <dbReference type="SAM" id="SignalP"/>
    </source>
</evidence>
<feature type="chain" id="PRO_5040157613" description="SGNH hydrolase-type esterase domain-containing protein" evidence="3">
    <location>
        <begin position="22"/>
        <end position="388"/>
    </location>
</feature>
<name>A0A9P6PY93_9FUNG</name>
<dbReference type="GO" id="GO:0016788">
    <property type="term" value="F:hydrolase activity, acting on ester bonds"/>
    <property type="evidence" value="ECO:0007669"/>
    <property type="project" value="InterPro"/>
</dbReference>
<dbReference type="Pfam" id="PF00657">
    <property type="entry name" value="Lipase_GDSL"/>
    <property type="match status" value="1"/>
</dbReference>
<dbReference type="AlphaFoldDB" id="A0A9P6PY93"/>
<reference evidence="4" key="1">
    <citation type="journal article" date="2020" name="Fungal Divers.">
        <title>Resolving the Mortierellaceae phylogeny through synthesis of multi-gene phylogenetics and phylogenomics.</title>
        <authorList>
            <person name="Vandepol N."/>
            <person name="Liber J."/>
            <person name="Desiro A."/>
            <person name="Na H."/>
            <person name="Kennedy M."/>
            <person name="Barry K."/>
            <person name="Grigoriev I.V."/>
            <person name="Miller A.N."/>
            <person name="O'Donnell K."/>
            <person name="Stajich J.E."/>
            <person name="Bonito G."/>
        </authorList>
    </citation>
    <scope>NUCLEOTIDE SEQUENCE</scope>
    <source>
        <strain evidence="4">BC1065</strain>
    </source>
</reference>
<comment type="similarity">
    <text evidence="1">Belongs to the 'GDSL' lipolytic enzyme family.</text>
</comment>
<accession>A0A9P6PY93</accession>
<proteinExistence type="inferred from homology"/>
<dbReference type="Gene3D" id="3.40.50.1110">
    <property type="entry name" value="SGNH hydrolase"/>
    <property type="match status" value="1"/>
</dbReference>
<dbReference type="OrthoDB" id="1600564at2759"/>
<keyword evidence="3" id="KW-0732">Signal</keyword>
<dbReference type="PANTHER" id="PTHR22835">
    <property type="entry name" value="ZINC FINGER FYVE DOMAIN CONTAINING PROTEIN"/>
    <property type="match status" value="1"/>
</dbReference>